<sequence length="63" mass="7418">LREGKSNFIMTADPSRGRTLRFMGSCKVPRRSDVFGPKFVQRSDSFLAQWVCNRQNCYVWEEE</sequence>
<name>A0A811VBP7_CERCA</name>
<protein>
    <submittedName>
        <fullName evidence="1">(Mediterranean fruit fly) hypothetical protein</fullName>
    </submittedName>
</protein>
<feature type="non-terminal residue" evidence="1">
    <location>
        <position position="1"/>
    </location>
</feature>
<organism evidence="1 2">
    <name type="scientific">Ceratitis capitata</name>
    <name type="common">Mediterranean fruit fly</name>
    <name type="synonym">Tephritis capitata</name>
    <dbReference type="NCBI Taxonomy" id="7213"/>
    <lineage>
        <taxon>Eukaryota</taxon>
        <taxon>Metazoa</taxon>
        <taxon>Ecdysozoa</taxon>
        <taxon>Arthropoda</taxon>
        <taxon>Hexapoda</taxon>
        <taxon>Insecta</taxon>
        <taxon>Pterygota</taxon>
        <taxon>Neoptera</taxon>
        <taxon>Endopterygota</taxon>
        <taxon>Diptera</taxon>
        <taxon>Brachycera</taxon>
        <taxon>Muscomorpha</taxon>
        <taxon>Tephritoidea</taxon>
        <taxon>Tephritidae</taxon>
        <taxon>Ceratitis</taxon>
        <taxon>Ceratitis</taxon>
    </lineage>
</organism>
<keyword evidence="2" id="KW-1185">Reference proteome</keyword>
<dbReference type="Proteomes" id="UP000606786">
    <property type="component" value="Unassembled WGS sequence"/>
</dbReference>
<proteinExistence type="predicted"/>
<comment type="caution">
    <text evidence="1">The sequence shown here is derived from an EMBL/GenBank/DDBJ whole genome shotgun (WGS) entry which is preliminary data.</text>
</comment>
<dbReference type="AlphaFoldDB" id="A0A811VBP7"/>
<dbReference type="EMBL" id="CAJHJT010000056">
    <property type="protein sequence ID" value="CAD7011579.1"/>
    <property type="molecule type" value="Genomic_DNA"/>
</dbReference>
<reference evidence="1" key="1">
    <citation type="submission" date="2020-11" db="EMBL/GenBank/DDBJ databases">
        <authorList>
            <person name="Whitehead M."/>
        </authorList>
    </citation>
    <scope>NUCLEOTIDE SEQUENCE</scope>
    <source>
        <strain evidence="1">EGII</strain>
    </source>
</reference>
<gene>
    <name evidence="1" type="ORF">CCAP1982_LOCUS19668</name>
</gene>
<evidence type="ECO:0000313" key="2">
    <source>
        <dbReference type="Proteomes" id="UP000606786"/>
    </source>
</evidence>
<accession>A0A811VBP7</accession>
<evidence type="ECO:0000313" key="1">
    <source>
        <dbReference type="EMBL" id="CAD7011579.1"/>
    </source>
</evidence>